<reference evidence="3" key="1">
    <citation type="submission" date="2017-06" db="EMBL/GenBank/DDBJ databases">
        <authorList>
            <person name="Varghese N."/>
            <person name="Submissions S."/>
        </authorList>
    </citation>
    <scope>NUCLEOTIDE SEQUENCE [LARGE SCALE GENOMIC DNA]</scope>
    <source>
        <strain evidence="3">JCM 23211</strain>
    </source>
</reference>
<accession>A0A239MSR0</accession>
<dbReference type="Pfam" id="PF03551">
    <property type="entry name" value="PadR"/>
    <property type="match status" value="1"/>
</dbReference>
<dbReference type="PANTHER" id="PTHR43252:SF2">
    <property type="entry name" value="TRANSCRIPTION REGULATOR, PADR-LIKE FAMILY"/>
    <property type="match status" value="1"/>
</dbReference>
<dbReference type="SUPFAM" id="SSF46785">
    <property type="entry name" value="Winged helix' DNA-binding domain"/>
    <property type="match status" value="1"/>
</dbReference>
<name>A0A239MSR0_9NOCA</name>
<proteinExistence type="predicted"/>
<dbReference type="Proteomes" id="UP000198327">
    <property type="component" value="Unassembled WGS sequence"/>
</dbReference>
<dbReference type="AlphaFoldDB" id="A0A239MSR0"/>
<sequence>MARDDLNTTSYVILGLLVSRDWSAYEIAEHFAKGIGELWPRADRQSYNAPKKLLDLGLVTSTNQAVGARNRTVYSITTEGRDALVSWLSTGSRPSALEFEGMIRVLVAEQGSIDDLRNNLLTMRDQAASSRSLFGIHANTIRETDGGTFPEREHLMALANNFMIGHFTHIVEWAEWALTEIEEWPDTVAPATSSHERNREILAKSAVYAPGTSTP</sequence>
<organism evidence="2 3">
    <name type="scientific">Rhodococcoides kyotonense</name>
    <dbReference type="NCBI Taxonomy" id="398843"/>
    <lineage>
        <taxon>Bacteria</taxon>
        <taxon>Bacillati</taxon>
        <taxon>Actinomycetota</taxon>
        <taxon>Actinomycetes</taxon>
        <taxon>Mycobacteriales</taxon>
        <taxon>Nocardiaceae</taxon>
        <taxon>Rhodococcoides</taxon>
    </lineage>
</organism>
<dbReference type="PANTHER" id="PTHR43252">
    <property type="entry name" value="TRANSCRIPTIONAL REGULATOR YQJI"/>
    <property type="match status" value="1"/>
</dbReference>
<dbReference type="OrthoDB" id="3186544at2"/>
<dbReference type="EMBL" id="FZOW01000021">
    <property type="protein sequence ID" value="SNT45283.1"/>
    <property type="molecule type" value="Genomic_DNA"/>
</dbReference>
<dbReference type="RefSeq" id="WP_089251577.1">
    <property type="nucleotide sequence ID" value="NZ_FZOW01000021.1"/>
</dbReference>
<evidence type="ECO:0000259" key="1">
    <source>
        <dbReference type="Pfam" id="PF03551"/>
    </source>
</evidence>
<evidence type="ECO:0000313" key="2">
    <source>
        <dbReference type="EMBL" id="SNT45283.1"/>
    </source>
</evidence>
<keyword evidence="3" id="KW-1185">Reference proteome</keyword>
<gene>
    <name evidence="2" type="ORF">SAMN05421642_12148</name>
</gene>
<dbReference type="Gene3D" id="1.10.10.10">
    <property type="entry name" value="Winged helix-like DNA-binding domain superfamily/Winged helix DNA-binding domain"/>
    <property type="match status" value="1"/>
</dbReference>
<dbReference type="InterPro" id="IPR036390">
    <property type="entry name" value="WH_DNA-bd_sf"/>
</dbReference>
<feature type="domain" description="Transcription regulator PadR N-terminal" evidence="1">
    <location>
        <begin position="13"/>
        <end position="84"/>
    </location>
</feature>
<protein>
    <submittedName>
        <fullName evidence="2">Transcriptional regulator PadR-like family protein</fullName>
    </submittedName>
</protein>
<dbReference type="InterPro" id="IPR036388">
    <property type="entry name" value="WH-like_DNA-bd_sf"/>
</dbReference>
<dbReference type="InterPro" id="IPR005149">
    <property type="entry name" value="Tscrpt_reg_PadR_N"/>
</dbReference>
<evidence type="ECO:0000313" key="3">
    <source>
        <dbReference type="Proteomes" id="UP000198327"/>
    </source>
</evidence>